<feature type="region of interest" description="Disordered" evidence="1">
    <location>
        <begin position="74"/>
        <end position="123"/>
    </location>
</feature>
<sequence>MASLSPVGPAAGPMGNPLAPQGPFPPDVERLSIKQEPEDREPTFRSIGLQDITLDDGCVPAVWRVLQLSQGGLFPADIDPAQTPRPRPRPAPHNTTQQTRPSSRVPDPRPPGKPPSTGSRLRPKPKALSLISTHNHRHLVASRPTGLKRLAACFLAGANLVLPAPLCLFPLLKPFPHVVFICYSEQSPSVF</sequence>
<protein>
    <submittedName>
        <fullName evidence="2">Nuclear factor of activated T-cells, cytoplasmic 3</fullName>
    </submittedName>
</protein>
<reference evidence="2" key="1">
    <citation type="journal article" date="2023" name="Front. Mar. Sci.">
        <title>A new Merluccius polli reference genome to investigate the effects of global change in West African waters.</title>
        <authorList>
            <person name="Mateo J.L."/>
            <person name="Blanco-Fernandez C."/>
            <person name="Garcia-Vazquez E."/>
            <person name="Machado-Schiaffino G."/>
        </authorList>
    </citation>
    <scope>NUCLEOTIDE SEQUENCE</scope>
    <source>
        <strain evidence="2">C29</strain>
        <tissue evidence="2">Fin</tissue>
    </source>
</reference>
<dbReference type="AlphaFoldDB" id="A0AA47N1I5"/>
<evidence type="ECO:0000313" key="3">
    <source>
        <dbReference type="Proteomes" id="UP001174136"/>
    </source>
</evidence>
<keyword evidence="3" id="KW-1185">Reference proteome</keyword>
<organism evidence="2 3">
    <name type="scientific">Merluccius polli</name>
    <name type="common">Benguela hake</name>
    <name type="synonym">Merluccius cadenati</name>
    <dbReference type="NCBI Taxonomy" id="89951"/>
    <lineage>
        <taxon>Eukaryota</taxon>
        <taxon>Metazoa</taxon>
        <taxon>Chordata</taxon>
        <taxon>Craniata</taxon>
        <taxon>Vertebrata</taxon>
        <taxon>Euteleostomi</taxon>
        <taxon>Actinopterygii</taxon>
        <taxon>Neopterygii</taxon>
        <taxon>Teleostei</taxon>
        <taxon>Neoteleostei</taxon>
        <taxon>Acanthomorphata</taxon>
        <taxon>Zeiogadaria</taxon>
        <taxon>Gadariae</taxon>
        <taxon>Gadiformes</taxon>
        <taxon>Gadoidei</taxon>
        <taxon>Merlucciidae</taxon>
        <taxon>Merluccius</taxon>
    </lineage>
</organism>
<accession>A0AA47N1I5</accession>
<feature type="compositionally biased region" description="Basic and acidic residues" evidence="1">
    <location>
        <begin position="27"/>
        <end position="43"/>
    </location>
</feature>
<dbReference type="EMBL" id="JAOPHQ010001707">
    <property type="protein sequence ID" value="KAK0149979.1"/>
    <property type="molecule type" value="Genomic_DNA"/>
</dbReference>
<feature type="region of interest" description="Disordered" evidence="1">
    <location>
        <begin position="1"/>
        <end position="47"/>
    </location>
</feature>
<evidence type="ECO:0000256" key="1">
    <source>
        <dbReference type="SAM" id="MobiDB-lite"/>
    </source>
</evidence>
<comment type="caution">
    <text evidence="2">The sequence shown here is derived from an EMBL/GenBank/DDBJ whole genome shotgun (WGS) entry which is preliminary data.</text>
</comment>
<evidence type="ECO:0000313" key="2">
    <source>
        <dbReference type="EMBL" id="KAK0149979.1"/>
    </source>
</evidence>
<proteinExistence type="predicted"/>
<gene>
    <name evidence="2" type="primary">NFATC3_1</name>
    <name evidence="2" type="ORF">N1851_009267</name>
</gene>
<dbReference type="Proteomes" id="UP001174136">
    <property type="component" value="Unassembled WGS sequence"/>
</dbReference>
<name>A0AA47N1I5_MERPO</name>